<dbReference type="Gene3D" id="3.40.190.10">
    <property type="entry name" value="Periplasmic binding protein-like II"/>
    <property type="match status" value="2"/>
</dbReference>
<dbReference type="GO" id="GO:1901359">
    <property type="term" value="F:tungstate binding"/>
    <property type="evidence" value="ECO:0007669"/>
    <property type="project" value="UniProtKB-ARBA"/>
</dbReference>
<dbReference type="GO" id="GO:0030973">
    <property type="term" value="F:molybdate ion binding"/>
    <property type="evidence" value="ECO:0007669"/>
    <property type="project" value="TreeGrafter"/>
</dbReference>
<reference evidence="8 9" key="1">
    <citation type="submission" date="2014-06" db="EMBL/GenBank/DDBJ databases">
        <title>Rhizobium pelagicum/R2-400B4.</title>
        <authorList>
            <person name="Kimes N.E."/>
            <person name="Lopez-Perez M."/>
        </authorList>
    </citation>
    <scope>NUCLEOTIDE SEQUENCE [LARGE SCALE GENOMIC DNA]</scope>
    <source>
        <strain evidence="8 9">R2-400B4</strain>
    </source>
</reference>
<feature type="chain" id="PRO_5037529245" evidence="7">
    <location>
        <begin position="31"/>
        <end position="264"/>
    </location>
</feature>
<feature type="binding site" evidence="6">
    <location>
        <position position="152"/>
    </location>
    <ligand>
        <name>molybdate</name>
        <dbReference type="ChEBI" id="CHEBI:36264"/>
    </ligand>
</feature>
<dbReference type="Proteomes" id="UP000052167">
    <property type="component" value="Unassembled WGS sequence"/>
</dbReference>
<evidence type="ECO:0000256" key="4">
    <source>
        <dbReference type="ARBA" id="ARBA00022729"/>
    </source>
</evidence>
<keyword evidence="4 7" id="KW-0732">Signal</keyword>
<dbReference type="NCBIfam" id="TIGR01256">
    <property type="entry name" value="modA"/>
    <property type="match status" value="1"/>
</dbReference>
<name>A0A922P4P4_9HYPH</name>
<evidence type="ECO:0000256" key="3">
    <source>
        <dbReference type="ARBA" id="ARBA00022723"/>
    </source>
</evidence>
<evidence type="ECO:0000313" key="9">
    <source>
        <dbReference type="Proteomes" id="UP000052167"/>
    </source>
</evidence>
<feature type="binding site" evidence="6">
    <location>
        <position position="179"/>
    </location>
    <ligand>
        <name>molybdate</name>
        <dbReference type="ChEBI" id="CHEBI:36264"/>
    </ligand>
</feature>
<protein>
    <submittedName>
        <fullName evidence="8">Molybdenum ABC transporter substrate-binding protein</fullName>
    </submittedName>
</protein>
<evidence type="ECO:0000256" key="2">
    <source>
        <dbReference type="ARBA" id="ARBA00022505"/>
    </source>
</evidence>
<gene>
    <name evidence="8" type="ORF">GV68_25800</name>
</gene>
<dbReference type="AlphaFoldDB" id="A0A922P4P4"/>
<comment type="subunit">
    <text evidence="5">The complex is composed of two ATP-binding proteins (ModC), two transmembrane proteins (ModB) and a solute-binding protein (ModA).</text>
</comment>
<feature type="binding site" evidence="6">
    <location>
        <position position="41"/>
    </location>
    <ligand>
        <name>molybdate</name>
        <dbReference type="ChEBI" id="CHEBI:36264"/>
    </ligand>
</feature>
<dbReference type="EMBL" id="JOKJ01000009">
    <property type="protein sequence ID" value="KEQ08617.1"/>
    <property type="molecule type" value="Genomic_DNA"/>
</dbReference>
<dbReference type="GO" id="GO:0015689">
    <property type="term" value="P:molybdate ion transport"/>
    <property type="evidence" value="ECO:0007669"/>
    <property type="project" value="InterPro"/>
</dbReference>
<keyword evidence="3 6" id="KW-0479">Metal-binding</keyword>
<evidence type="ECO:0000256" key="7">
    <source>
        <dbReference type="SAM" id="SignalP"/>
    </source>
</evidence>
<feature type="signal peptide" evidence="7">
    <location>
        <begin position="1"/>
        <end position="30"/>
    </location>
</feature>
<dbReference type="GO" id="GO:0046872">
    <property type="term" value="F:metal ion binding"/>
    <property type="evidence" value="ECO:0007669"/>
    <property type="project" value="UniProtKB-KW"/>
</dbReference>
<evidence type="ECO:0000256" key="6">
    <source>
        <dbReference type="PIRSR" id="PIRSR004846-1"/>
    </source>
</evidence>
<comment type="caution">
    <text evidence="8">The sequence shown here is derived from an EMBL/GenBank/DDBJ whole genome shotgun (WGS) entry which is preliminary data.</text>
</comment>
<dbReference type="PANTHER" id="PTHR30632:SF17">
    <property type="entry name" value="MOLYBDATE-BINDING PROTEIN MODA"/>
    <property type="match status" value="1"/>
</dbReference>
<keyword evidence="9" id="KW-1185">Reference proteome</keyword>
<dbReference type="InterPro" id="IPR005950">
    <property type="entry name" value="ModA"/>
</dbReference>
<dbReference type="CDD" id="cd13536">
    <property type="entry name" value="PBP2_EcModA"/>
    <property type="match status" value="1"/>
</dbReference>
<sequence length="264" mass="27298">MSWIDRSRRGVMGLAASLALLACLPETVVAQQPVTVFAAASMKNALDAASTAWTEKSGIATSISYAGSSALARQIEAGAPADLFISADLQWMDYLAAQGLIDAASRTSLLGNRIVLIGARGAPAVDIGPGFDLAALIGDGKLAMAAPDSVPAGRYGKAALESLGVWPSVAAKVAGAENVRAALQYVARGEAPYGIVYRTDAAADPNVTVVGIFPETSHPPIVYPVAPLRDADNPAAADYLAFLKSEEARPFFEAEGFAVLHGDR</sequence>
<dbReference type="SUPFAM" id="SSF53850">
    <property type="entry name" value="Periplasmic binding protein-like II"/>
    <property type="match status" value="1"/>
</dbReference>
<evidence type="ECO:0000256" key="5">
    <source>
        <dbReference type="ARBA" id="ARBA00062515"/>
    </source>
</evidence>
<evidence type="ECO:0000313" key="8">
    <source>
        <dbReference type="EMBL" id="KEQ08617.1"/>
    </source>
</evidence>
<keyword evidence="2 6" id="KW-0500">Molybdenum</keyword>
<feature type="binding site" evidence="6">
    <location>
        <position position="68"/>
    </location>
    <ligand>
        <name>molybdate</name>
        <dbReference type="ChEBI" id="CHEBI:36264"/>
    </ligand>
</feature>
<dbReference type="FunFam" id="3.40.190.10:FF:000035">
    <property type="entry name" value="Molybdate ABC transporter substrate-binding protein"/>
    <property type="match status" value="1"/>
</dbReference>
<accession>A0A922P4P4</accession>
<dbReference type="GO" id="GO:0030288">
    <property type="term" value="C:outer membrane-bounded periplasmic space"/>
    <property type="evidence" value="ECO:0007669"/>
    <property type="project" value="TreeGrafter"/>
</dbReference>
<dbReference type="Pfam" id="PF13531">
    <property type="entry name" value="SBP_bac_11"/>
    <property type="match status" value="1"/>
</dbReference>
<dbReference type="PANTHER" id="PTHR30632">
    <property type="entry name" value="MOLYBDATE-BINDING PERIPLASMIC PROTEIN"/>
    <property type="match status" value="1"/>
</dbReference>
<comment type="similarity">
    <text evidence="1">Belongs to the bacterial solute-binding protein ModA family.</text>
</comment>
<dbReference type="PROSITE" id="PS51318">
    <property type="entry name" value="TAT"/>
    <property type="match status" value="1"/>
</dbReference>
<organism evidence="8 9">
    <name type="scientific">Pseudorhizobium pelagicum</name>
    <dbReference type="NCBI Taxonomy" id="1509405"/>
    <lineage>
        <taxon>Bacteria</taxon>
        <taxon>Pseudomonadati</taxon>
        <taxon>Pseudomonadota</taxon>
        <taxon>Alphaproteobacteria</taxon>
        <taxon>Hyphomicrobiales</taxon>
        <taxon>Rhizobiaceae</taxon>
        <taxon>Rhizobium/Agrobacterium group</taxon>
        <taxon>Pseudorhizobium</taxon>
    </lineage>
</organism>
<evidence type="ECO:0000256" key="1">
    <source>
        <dbReference type="ARBA" id="ARBA00009175"/>
    </source>
</evidence>
<dbReference type="PROSITE" id="PS51257">
    <property type="entry name" value="PROKAR_LIPOPROTEIN"/>
    <property type="match status" value="1"/>
</dbReference>
<dbReference type="PIRSF" id="PIRSF004846">
    <property type="entry name" value="ModA"/>
    <property type="match status" value="1"/>
</dbReference>
<dbReference type="OrthoDB" id="9785015at2"/>
<feature type="binding site" evidence="6">
    <location>
        <position position="197"/>
    </location>
    <ligand>
        <name>molybdate</name>
        <dbReference type="ChEBI" id="CHEBI:36264"/>
    </ligand>
</feature>
<dbReference type="InterPro" id="IPR006311">
    <property type="entry name" value="TAT_signal"/>
</dbReference>
<proteinExistence type="inferred from homology"/>
<dbReference type="InterPro" id="IPR050682">
    <property type="entry name" value="ModA/WtpA"/>
</dbReference>